<proteinExistence type="predicted"/>
<dbReference type="Proteomes" id="UP000276133">
    <property type="component" value="Unassembled WGS sequence"/>
</dbReference>
<reference evidence="1 2" key="1">
    <citation type="journal article" date="2018" name="Sci. Rep.">
        <title>Genomic signatures of local adaptation to the degree of environmental predictability in rotifers.</title>
        <authorList>
            <person name="Franch-Gras L."/>
            <person name="Hahn C."/>
            <person name="Garcia-Roger E.M."/>
            <person name="Carmona M.J."/>
            <person name="Serra M."/>
            <person name="Gomez A."/>
        </authorList>
    </citation>
    <scope>NUCLEOTIDE SEQUENCE [LARGE SCALE GENOMIC DNA]</scope>
    <source>
        <strain evidence="1">HYR1</strain>
    </source>
</reference>
<gene>
    <name evidence="1" type="ORF">BpHYR1_012346</name>
</gene>
<keyword evidence="2" id="KW-1185">Reference proteome</keyword>
<dbReference type="EMBL" id="REGN01009917">
    <property type="protein sequence ID" value="RNA00100.1"/>
    <property type="molecule type" value="Genomic_DNA"/>
</dbReference>
<comment type="caution">
    <text evidence="1">The sequence shown here is derived from an EMBL/GenBank/DDBJ whole genome shotgun (WGS) entry which is preliminary data.</text>
</comment>
<evidence type="ECO:0000313" key="2">
    <source>
        <dbReference type="Proteomes" id="UP000276133"/>
    </source>
</evidence>
<sequence length="88" mass="10423">MKTFRKKAFKVLEFAILIKKSIRFFFHSIKNIGLLTEISLSYRTKAPSDKNRLILNFIHKNLENKNLGIHNLEKMSISYDNKRQKIAK</sequence>
<accession>A0A3M7PLZ9</accession>
<evidence type="ECO:0000313" key="1">
    <source>
        <dbReference type="EMBL" id="RNA00100.1"/>
    </source>
</evidence>
<dbReference type="AlphaFoldDB" id="A0A3M7PLZ9"/>
<protein>
    <submittedName>
        <fullName evidence="1">Uncharacterized protein</fullName>
    </submittedName>
</protein>
<organism evidence="1 2">
    <name type="scientific">Brachionus plicatilis</name>
    <name type="common">Marine rotifer</name>
    <name type="synonym">Brachionus muelleri</name>
    <dbReference type="NCBI Taxonomy" id="10195"/>
    <lineage>
        <taxon>Eukaryota</taxon>
        <taxon>Metazoa</taxon>
        <taxon>Spiralia</taxon>
        <taxon>Gnathifera</taxon>
        <taxon>Rotifera</taxon>
        <taxon>Eurotatoria</taxon>
        <taxon>Monogononta</taxon>
        <taxon>Pseudotrocha</taxon>
        <taxon>Ploima</taxon>
        <taxon>Brachionidae</taxon>
        <taxon>Brachionus</taxon>
    </lineage>
</organism>
<name>A0A3M7PLZ9_BRAPC</name>